<comment type="caution">
    <text evidence="2">The sequence shown here is derived from an EMBL/GenBank/DDBJ whole genome shotgun (WGS) entry which is preliminary data.</text>
</comment>
<dbReference type="Gene3D" id="1.10.533.10">
    <property type="entry name" value="Death Domain, Fas"/>
    <property type="match status" value="1"/>
</dbReference>
<dbReference type="CDD" id="cd01670">
    <property type="entry name" value="Death"/>
    <property type="match status" value="1"/>
</dbReference>
<reference evidence="2 3" key="1">
    <citation type="submission" date="2024-08" db="EMBL/GenBank/DDBJ databases">
        <authorList>
            <person name="Cucini C."/>
            <person name="Frati F."/>
        </authorList>
    </citation>
    <scope>NUCLEOTIDE SEQUENCE [LARGE SCALE GENOMIC DNA]</scope>
</reference>
<accession>A0ABP1R6B1</accession>
<dbReference type="EMBL" id="CAXLJM020000065">
    <property type="protein sequence ID" value="CAL8121308.1"/>
    <property type="molecule type" value="Genomic_DNA"/>
</dbReference>
<dbReference type="InterPro" id="IPR000488">
    <property type="entry name" value="Death_dom"/>
</dbReference>
<organism evidence="2 3">
    <name type="scientific">Orchesella dallaii</name>
    <dbReference type="NCBI Taxonomy" id="48710"/>
    <lineage>
        <taxon>Eukaryota</taxon>
        <taxon>Metazoa</taxon>
        <taxon>Ecdysozoa</taxon>
        <taxon>Arthropoda</taxon>
        <taxon>Hexapoda</taxon>
        <taxon>Collembola</taxon>
        <taxon>Entomobryomorpha</taxon>
        <taxon>Entomobryoidea</taxon>
        <taxon>Orchesellidae</taxon>
        <taxon>Orchesellinae</taxon>
        <taxon>Orchesella</taxon>
    </lineage>
</organism>
<sequence>MADTQIGTESCTFISIYQTLNESNQLSLHKWMDIAPRLGVPDERINALKNKIMFLNLNTQAIFLELFRLWSEQEEIDKSIGKLIEVMEAVKLKGAADNLRKRFGIPID</sequence>
<dbReference type="PROSITE" id="PS50017">
    <property type="entry name" value="DEATH_DOMAIN"/>
    <property type="match status" value="1"/>
</dbReference>
<dbReference type="InterPro" id="IPR011029">
    <property type="entry name" value="DEATH-like_dom_sf"/>
</dbReference>
<evidence type="ECO:0000259" key="1">
    <source>
        <dbReference type="PROSITE" id="PS50017"/>
    </source>
</evidence>
<proteinExistence type="predicted"/>
<dbReference type="Pfam" id="PF00531">
    <property type="entry name" value="Death"/>
    <property type="match status" value="1"/>
</dbReference>
<gene>
    <name evidence="2" type="ORF">ODALV1_LOCUS19321</name>
</gene>
<dbReference type="SUPFAM" id="SSF47986">
    <property type="entry name" value="DEATH domain"/>
    <property type="match status" value="1"/>
</dbReference>
<evidence type="ECO:0000313" key="2">
    <source>
        <dbReference type="EMBL" id="CAL8121308.1"/>
    </source>
</evidence>
<dbReference type="Proteomes" id="UP001642540">
    <property type="component" value="Unassembled WGS sequence"/>
</dbReference>
<keyword evidence="3" id="KW-1185">Reference proteome</keyword>
<name>A0ABP1R6B1_9HEXA</name>
<protein>
    <recommendedName>
        <fullName evidence="1">Death domain-containing protein</fullName>
    </recommendedName>
</protein>
<evidence type="ECO:0000313" key="3">
    <source>
        <dbReference type="Proteomes" id="UP001642540"/>
    </source>
</evidence>
<feature type="domain" description="Death" evidence="1">
    <location>
        <begin position="30"/>
        <end position="103"/>
    </location>
</feature>